<reference evidence="6 7" key="1">
    <citation type="submission" date="2019-07" db="EMBL/GenBank/DDBJ databases">
        <title>Pseudomonas mangiferae sp. nov., isolated from bark of mango tree in Thailand.</title>
        <authorList>
            <person name="Srisuk N."/>
            <person name="Anurat P."/>
        </authorList>
    </citation>
    <scope>NUCLEOTIDE SEQUENCE [LARGE SCALE GENOMIC DNA]</scope>
    <source>
        <strain evidence="6 7">DMKU_BBB3-04</strain>
    </source>
</reference>
<dbReference type="PROSITE" id="PS51257">
    <property type="entry name" value="PROKAR_LIPOPROTEIN"/>
    <property type="match status" value="1"/>
</dbReference>
<evidence type="ECO:0000256" key="3">
    <source>
        <dbReference type="ARBA" id="ARBA00023139"/>
    </source>
</evidence>
<evidence type="ECO:0000313" key="6">
    <source>
        <dbReference type="EMBL" id="TRX72964.1"/>
    </source>
</evidence>
<keyword evidence="7" id="KW-1185">Reference proteome</keyword>
<organism evidence="6 7">
    <name type="scientific">Pseudomonas mangiferae</name>
    <dbReference type="NCBI Taxonomy" id="2593654"/>
    <lineage>
        <taxon>Bacteria</taxon>
        <taxon>Pseudomonadati</taxon>
        <taxon>Pseudomonadota</taxon>
        <taxon>Gammaproteobacteria</taxon>
        <taxon>Pseudomonadales</taxon>
        <taxon>Pseudomonadaceae</taxon>
        <taxon>Pseudomonas</taxon>
    </lineage>
</organism>
<proteinExistence type="predicted"/>
<dbReference type="OrthoDB" id="6980573at2"/>
<keyword evidence="2" id="KW-0472">Membrane</keyword>
<evidence type="ECO:0000256" key="2">
    <source>
        <dbReference type="ARBA" id="ARBA00023136"/>
    </source>
</evidence>
<keyword evidence="3" id="KW-0564">Palmitate</keyword>
<protein>
    <submittedName>
        <fullName evidence="6">Lysozyme inhibitor</fullName>
    </submittedName>
</protein>
<dbReference type="Proteomes" id="UP000315235">
    <property type="component" value="Unassembled WGS sequence"/>
</dbReference>
<dbReference type="Gene3D" id="2.40.128.200">
    <property type="match status" value="1"/>
</dbReference>
<accession>A0A553GTW5</accession>
<dbReference type="Pfam" id="PF09864">
    <property type="entry name" value="MliC"/>
    <property type="match status" value="1"/>
</dbReference>
<evidence type="ECO:0000256" key="4">
    <source>
        <dbReference type="ARBA" id="ARBA00023288"/>
    </source>
</evidence>
<dbReference type="AlphaFoldDB" id="A0A553GTW5"/>
<dbReference type="RefSeq" id="WP_143490193.1">
    <property type="nucleotide sequence ID" value="NZ_VJOY01000023.1"/>
</dbReference>
<keyword evidence="1" id="KW-0732">Signal</keyword>
<comment type="caution">
    <text evidence="6">The sequence shown here is derived from an EMBL/GenBank/DDBJ whole genome shotgun (WGS) entry which is preliminary data.</text>
</comment>
<dbReference type="InterPro" id="IPR018660">
    <property type="entry name" value="MliC"/>
</dbReference>
<keyword evidence="4" id="KW-0449">Lipoprotein</keyword>
<sequence>MNKVIPLSLLALLAGCAGQREGDSDHWTRWVCDSQAEVLWRYVDAGQSIVDLRLGEKDVVHHLEKEPATSGAFYTDGRLAFDLRDDQGLVYWVATDDLVGRGCKAP</sequence>
<name>A0A553GTW5_9PSED</name>
<dbReference type="InterPro" id="IPR036328">
    <property type="entry name" value="MliC_sf"/>
</dbReference>
<evidence type="ECO:0000259" key="5">
    <source>
        <dbReference type="Pfam" id="PF09864"/>
    </source>
</evidence>
<dbReference type="SUPFAM" id="SSF141488">
    <property type="entry name" value="YdhA-like"/>
    <property type="match status" value="1"/>
</dbReference>
<gene>
    <name evidence="6" type="ORF">FM069_20125</name>
</gene>
<dbReference type="EMBL" id="VJOY01000023">
    <property type="protein sequence ID" value="TRX72964.1"/>
    <property type="molecule type" value="Genomic_DNA"/>
</dbReference>
<feature type="domain" description="C-type lysozyme inhibitor" evidence="5">
    <location>
        <begin position="30"/>
        <end position="97"/>
    </location>
</feature>
<evidence type="ECO:0000313" key="7">
    <source>
        <dbReference type="Proteomes" id="UP000315235"/>
    </source>
</evidence>
<evidence type="ECO:0000256" key="1">
    <source>
        <dbReference type="ARBA" id="ARBA00022729"/>
    </source>
</evidence>